<sequence>MRTALGFTYVILTAFIVERRCEPKQEQNGPTRVATSRSKPKCVDDIGGKCNPDVGDPFPALHKNRAMNNLSSQMSQSELYLPLTSVHSRSKEKFPKCKVVYEFALVVDATMTFVDNFNTGYRGNESFLDKLVRITKSIVLQLYLENKNSKFSLTTFGDYPTKENDNLEDGFCYKYVMTTSDVWAFLEAVRSINSTYGGKDNNESSLTALLYTMTEPAIKWTLGSNNVIKIIALATDTYLKSHDEIPKDAGPEYNYPVPDGYADCPPKMSTVLDLQKNRDFFLIPTLFMSYGLWSKERKPWEVNLINKIFSDQCHWSSDVFREDEYAKEGLTAILQFADYMCNPKHNCREFDYYDD</sequence>
<name>A0A226DCV6_FOLCA</name>
<keyword evidence="1" id="KW-0732">Signal</keyword>
<feature type="chain" id="PRO_5013302388" description="VWFA domain-containing protein" evidence="1">
    <location>
        <begin position="22"/>
        <end position="355"/>
    </location>
</feature>
<dbReference type="EMBL" id="LNIX01000026">
    <property type="protein sequence ID" value="OXA42537.1"/>
    <property type="molecule type" value="Genomic_DNA"/>
</dbReference>
<dbReference type="InterPro" id="IPR036465">
    <property type="entry name" value="vWFA_dom_sf"/>
</dbReference>
<evidence type="ECO:0000313" key="3">
    <source>
        <dbReference type="Proteomes" id="UP000198287"/>
    </source>
</evidence>
<reference evidence="2 3" key="1">
    <citation type="submission" date="2015-12" db="EMBL/GenBank/DDBJ databases">
        <title>The genome of Folsomia candida.</title>
        <authorList>
            <person name="Faddeeva A."/>
            <person name="Derks M.F."/>
            <person name="Anvar Y."/>
            <person name="Smit S."/>
            <person name="Van Straalen N."/>
            <person name="Roelofs D."/>
        </authorList>
    </citation>
    <scope>NUCLEOTIDE SEQUENCE [LARGE SCALE GENOMIC DNA]</scope>
    <source>
        <strain evidence="2 3">VU population</strain>
        <tissue evidence="2">Whole body</tissue>
    </source>
</reference>
<evidence type="ECO:0000256" key="1">
    <source>
        <dbReference type="SAM" id="SignalP"/>
    </source>
</evidence>
<feature type="signal peptide" evidence="1">
    <location>
        <begin position="1"/>
        <end position="21"/>
    </location>
</feature>
<proteinExistence type="predicted"/>
<protein>
    <recommendedName>
        <fullName evidence="4">VWFA domain-containing protein</fullName>
    </recommendedName>
</protein>
<dbReference type="AlphaFoldDB" id="A0A226DCV6"/>
<dbReference type="Gene3D" id="3.40.50.410">
    <property type="entry name" value="von Willebrand factor, type A domain"/>
    <property type="match status" value="1"/>
</dbReference>
<dbReference type="GO" id="GO:0032991">
    <property type="term" value="C:protein-containing complex"/>
    <property type="evidence" value="ECO:0007669"/>
    <property type="project" value="UniProtKB-ARBA"/>
</dbReference>
<organism evidence="2 3">
    <name type="scientific">Folsomia candida</name>
    <name type="common">Springtail</name>
    <dbReference type="NCBI Taxonomy" id="158441"/>
    <lineage>
        <taxon>Eukaryota</taxon>
        <taxon>Metazoa</taxon>
        <taxon>Ecdysozoa</taxon>
        <taxon>Arthropoda</taxon>
        <taxon>Hexapoda</taxon>
        <taxon>Collembola</taxon>
        <taxon>Entomobryomorpha</taxon>
        <taxon>Isotomoidea</taxon>
        <taxon>Isotomidae</taxon>
        <taxon>Proisotominae</taxon>
        <taxon>Folsomia</taxon>
    </lineage>
</organism>
<dbReference type="SUPFAM" id="SSF53300">
    <property type="entry name" value="vWA-like"/>
    <property type="match status" value="1"/>
</dbReference>
<dbReference type="Proteomes" id="UP000198287">
    <property type="component" value="Unassembled WGS sequence"/>
</dbReference>
<keyword evidence="3" id="KW-1185">Reference proteome</keyword>
<evidence type="ECO:0008006" key="4">
    <source>
        <dbReference type="Google" id="ProtNLM"/>
    </source>
</evidence>
<accession>A0A226DCV6</accession>
<comment type="caution">
    <text evidence="2">The sequence shown here is derived from an EMBL/GenBank/DDBJ whole genome shotgun (WGS) entry which is preliminary data.</text>
</comment>
<evidence type="ECO:0000313" key="2">
    <source>
        <dbReference type="EMBL" id="OXA42537.1"/>
    </source>
</evidence>
<gene>
    <name evidence="2" type="ORF">Fcan01_22996</name>
</gene>